<protein>
    <submittedName>
        <fullName evidence="1">Uncharacterized protein</fullName>
    </submittedName>
</protein>
<accession>A0A7S3CRX8</accession>
<dbReference type="AlphaFoldDB" id="A0A7S3CRX8"/>
<evidence type="ECO:0000313" key="1">
    <source>
        <dbReference type="EMBL" id="CAE0235590.1"/>
    </source>
</evidence>
<sequence>MFLDFDIDMATDLKVNQKGFLDFHVYEVDIKFGESQFLHENPWVAFFMHQIIYYAIIVLENSVYFVGKQIFTSTLGPAVDRYLNHYKLPVHLPSPFLGQDASAEFTFDYRQLSDPYIGEGLAEFYFSGEMLYEGKGCILEHDYMSFAESETFSQLVMTESAASCIMQNFFISPIGKLKLNEKKLNQLFERKDLKMDTTSISHLLPVFEERVGKNKQLKVDLSFSKSKVEFYVDNVDIVLKTNMHFSISEAKAKAPELIYDEIRVLLTLNLETSNDILFPYIEELKLDINQKYGQRSQPIRNDMKLSENEYKEFISTLGFTLNYVKKWLNDVHFRDGVKFPYGMNEFDSTVSFLPKQMHIMIEVEEQAEEFFEDEFLSHRR</sequence>
<dbReference type="EMBL" id="HBIA01014634">
    <property type="protein sequence ID" value="CAE0235590.1"/>
    <property type="molecule type" value="Transcribed_RNA"/>
</dbReference>
<organism evidence="1">
    <name type="scientific">Strombidium rassoulzadegani</name>
    <dbReference type="NCBI Taxonomy" id="1082188"/>
    <lineage>
        <taxon>Eukaryota</taxon>
        <taxon>Sar</taxon>
        <taxon>Alveolata</taxon>
        <taxon>Ciliophora</taxon>
        <taxon>Intramacronucleata</taxon>
        <taxon>Spirotrichea</taxon>
        <taxon>Oligotrichia</taxon>
        <taxon>Strombidiidae</taxon>
        <taxon>Strombidium</taxon>
    </lineage>
</organism>
<dbReference type="Gene3D" id="3.15.20.10">
    <property type="entry name" value="Bactericidal permeability-increasing protein, domain 2"/>
    <property type="match status" value="1"/>
</dbReference>
<name>A0A7S3CRX8_9SPIT</name>
<proteinExistence type="predicted"/>
<gene>
    <name evidence="1" type="ORF">SRAS04492_LOCUS7397</name>
</gene>
<reference evidence="1" key="1">
    <citation type="submission" date="2021-01" db="EMBL/GenBank/DDBJ databases">
        <authorList>
            <person name="Corre E."/>
            <person name="Pelletier E."/>
            <person name="Niang G."/>
            <person name="Scheremetjew M."/>
            <person name="Finn R."/>
            <person name="Kale V."/>
            <person name="Holt S."/>
            <person name="Cochrane G."/>
            <person name="Meng A."/>
            <person name="Brown T."/>
            <person name="Cohen L."/>
        </authorList>
    </citation>
    <scope>NUCLEOTIDE SEQUENCE</scope>
    <source>
        <strain evidence="1">Ras09</strain>
    </source>
</reference>